<comment type="caution">
    <text evidence="3">The sequence shown here is derived from an EMBL/GenBank/DDBJ whole genome shotgun (WGS) entry which is preliminary data.</text>
</comment>
<dbReference type="GO" id="GO:0005829">
    <property type="term" value="C:cytosol"/>
    <property type="evidence" value="ECO:0007669"/>
    <property type="project" value="TreeGrafter"/>
</dbReference>
<dbReference type="InterPro" id="IPR023799">
    <property type="entry name" value="RbfA_dom_sf"/>
</dbReference>
<dbReference type="EMBL" id="JAHJDP010000032">
    <property type="protein sequence ID" value="MBU2690618.1"/>
    <property type="molecule type" value="Genomic_DNA"/>
</dbReference>
<proteinExistence type="inferred from homology"/>
<comment type="similarity">
    <text evidence="2">Belongs to the RbfA family.</text>
</comment>
<comment type="function">
    <text evidence="2">One of several proteins that assist in the late maturation steps of the functional core of the 30S ribosomal subunit. Associates with free 30S ribosomal subunits (but not with 30S subunits that are part of 70S ribosomes or polysomes). Required for efficient processing of 16S rRNA. May interact with the 5'-terminal helix region of 16S rRNA.</text>
</comment>
<evidence type="ECO:0000313" key="3">
    <source>
        <dbReference type="EMBL" id="MBU2690618.1"/>
    </source>
</evidence>
<dbReference type="Gene3D" id="3.30.300.20">
    <property type="match status" value="1"/>
</dbReference>
<gene>
    <name evidence="2 3" type="primary">rbfA</name>
    <name evidence="3" type="ORF">KJ970_06780</name>
</gene>
<accession>A0A948RTA7</accession>
<dbReference type="GO" id="GO:0043024">
    <property type="term" value="F:ribosomal small subunit binding"/>
    <property type="evidence" value="ECO:0007669"/>
    <property type="project" value="TreeGrafter"/>
</dbReference>
<name>A0A948RTA7_UNCEI</name>
<dbReference type="Pfam" id="PF02033">
    <property type="entry name" value="RBFA"/>
    <property type="match status" value="1"/>
</dbReference>
<evidence type="ECO:0000256" key="2">
    <source>
        <dbReference type="HAMAP-Rule" id="MF_00003"/>
    </source>
</evidence>
<dbReference type="AlphaFoldDB" id="A0A948RTA7"/>
<dbReference type="NCBIfam" id="TIGR00082">
    <property type="entry name" value="rbfA"/>
    <property type="match status" value="1"/>
</dbReference>
<reference evidence="3" key="1">
    <citation type="submission" date="2021-05" db="EMBL/GenBank/DDBJ databases">
        <title>Energy efficiency and biological interactions define the core microbiome of deep oligotrophic groundwater.</title>
        <authorList>
            <person name="Mehrshad M."/>
            <person name="Lopez-Fernandez M."/>
            <person name="Bell E."/>
            <person name="Bernier-Latmani R."/>
            <person name="Bertilsson S."/>
            <person name="Dopson M."/>
        </authorList>
    </citation>
    <scope>NUCLEOTIDE SEQUENCE</scope>
    <source>
        <strain evidence="3">Modern_marine.mb.64</strain>
    </source>
</reference>
<protein>
    <recommendedName>
        <fullName evidence="2">Ribosome-binding factor A</fullName>
    </recommendedName>
</protein>
<dbReference type="InterPro" id="IPR015946">
    <property type="entry name" value="KH_dom-like_a/b"/>
</dbReference>
<dbReference type="PROSITE" id="PS01319">
    <property type="entry name" value="RBFA"/>
    <property type="match status" value="1"/>
</dbReference>
<comment type="subunit">
    <text evidence="2">Monomer. Binds 30S ribosomal subunits, but not 50S ribosomal subunits or 70S ribosomes.</text>
</comment>
<dbReference type="InterPro" id="IPR000238">
    <property type="entry name" value="RbfA"/>
</dbReference>
<dbReference type="PANTHER" id="PTHR33515">
    <property type="entry name" value="RIBOSOME-BINDING FACTOR A, CHLOROPLASTIC-RELATED"/>
    <property type="match status" value="1"/>
</dbReference>
<dbReference type="GO" id="GO:0030490">
    <property type="term" value="P:maturation of SSU-rRNA"/>
    <property type="evidence" value="ECO:0007669"/>
    <property type="project" value="UniProtKB-UniRule"/>
</dbReference>
<keyword evidence="1 2" id="KW-0690">Ribosome biogenesis</keyword>
<dbReference type="InterPro" id="IPR020053">
    <property type="entry name" value="Ribosome-bd_factorA_CS"/>
</dbReference>
<comment type="subcellular location">
    <subcellularLocation>
        <location evidence="2">Cytoplasm</location>
    </subcellularLocation>
</comment>
<evidence type="ECO:0000256" key="1">
    <source>
        <dbReference type="ARBA" id="ARBA00022517"/>
    </source>
</evidence>
<evidence type="ECO:0000313" key="4">
    <source>
        <dbReference type="Proteomes" id="UP000777784"/>
    </source>
</evidence>
<sequence>MSNIRRERLQGQLIREISDIIQNKLRDPRRGWMNVTSVEMSIDLRYAKVFVSFLGGEDQVDQGLKVLRGAASYMRVELARRLRVRHCPELNFQVDRGLEISQKVFDILDSLDIPEADESNGEDLEEGL</sequence>
<organism evidence="3 4">
    <name type="scientific">Eiseniibacteriota bacterium</name>
    <dbReference type="NCBI Taxonomy" id="2212470"/>
    <lineage>
        <taxon>Bacteria</taxon>
        <taxon>Candidatus Eiseniibacteriota</taxon>
    </lineage>
</organism>
<dbReference type="Proteomes" id="UP000777784">
    <property type="component" value="Unassembled WGS sequence"/>
</dbReference>
<dbReference type="PANTHER" id="PTHR33515:SF1">
    <property type="entry name" value="RIBOSOME-BINDING FACTOR A, CHLOROPLASTIC-RELATED"/>
    <property type="match status" value="1"/>
</dbReference>
<keyword evidence="2" id="KW-0963">Cytoplasm</keyword>
<dbReference type="SUPFAM" id="SSF89919">
    <property type="entry name" value="Ribosome-binding factor A, RbfA"/>
    <property type="match status" value="1"/>
</dbReference>
<dbReference type="HAMAP" id="MF_00003">
    <property type="entry name" value="RbfA"/>
    <property type="match status" value="1"/>
</dbReference>